<dbReference type="EMBL" id="RJMB01000020">
    <property type="protein sequence ID" value="RNL82867.1"/>
    <property type="molecule type" value="Genomic_DNA"/>
</dbReference>
<dbReference type="AlphaFoldDB" id="A0A3N0E4V7"/>
<reference evidence="2 3" key="1">
    <citation type="submission" date="2018-11" db="EMBL/GenBank/DDBJ databases">
        <title>The genome draft of YIM 96095.</title>
        <authorList>
            <person name="Tang S.-K."/>
            <person name="Chunyu W.-X."/>
            <person name="Feng Y.-Z."/>
        </authorList>
    </citation>
    <scope>NUCLEOTIDE SEQUENCE [LARGE SCALE GENOMIC DNA]</scope>
    <source>
        <strain evidence="2 3">YIM 96095</strain>
    </source>
</reference>
<evidence type="ECO:0000313" key="3">
    <source>
        <dbReference type="Proteomes" id="UP000269198"/>
    </source>
</evidence>
<evidence type="ECO:0000256" key="1">
    <source>
        <dbReference type="SAM" id="MobiDB-lite"/>
    </source>
</evidence>
<dbReference type="Pfam" id="PF08905">
    <property type="entry name" value="DUF1850"/>
    <property type="match status" value="1"/>
</dbReference>
<protein>
    <submittedName>
        <fullName evidence="2">DUF1850 domain-containing protein</fullName>
    </submittedName>
</protein>
<feature type="region of interest" description="Disordered" evidence="1">
    <location>
        <begin position="178"/>
        <end position="199"/>
    </location>
</feature>
<name>A0A3N0E4V7_9ACTN</name>
<dbReference type="Proteomes" id="UP000269198">
    <property type="component" value="Unassembled WGS sequence"/>
</dbReference>
<dbReference type="RefSeq" id="WP_123202601.1">
    <property type="nucleotide sequence ID" value="NZ_RJMB01000020.1"/>
</dbReference>
<comment type="caution">
    <text evidence="2">The sequence shown here is derived from an EMBL/GenBank/DDBJ whole genome shotgun (WGS) entry which is preliminary data.</text>
</comment>
<sequence length="199" mass="21897">MGARATWAQIVRPWRRRTRVARLRLMGVAAAGLAATALLVPVWPAVSVEAEDGRLGVLGLNPGESFTLSFVHSLDKLPVEDVYEVRDGRIVQEATRVREFGAGMGHIPGRGEGHAEGQWWVVSGIDEPIDDFRVLVGSPETQHRLTFPDEEVTLSRCWSGERLTLRAMRQSTLERVLPVAGPPSCAHGAKNSQETRDNE</sequence>
<organism evidence="2 3">
    <name type="scientific">Halostreptopolyspora alba</name>
    <dbReference type="NCBI Taxonomy" id="2487137"/>
    <lineage>
        <taxon>Bacteria</taxon>
        <taxon>Bacillati</taxon>
        <taxon>Actinomycetota</taxon>
        <taxon>Actinomycetes</taxon>
        <taxon>Streptosporangiales</taxon>
        <taxon>Nocardiopsidaceae</taxon>
        <taxon>Halostreptopolyspora</taxon>
    </lineage>
</organism>
<evidence type="ECO:0000313" key="2">
    <source>
        <dbReference type="EMBL" id="RNL82867.1"/>
    </source>
</evidence>
<proteinExistence type="predicted"/>
<dbReference type="OrthoDB" id="7345320at2"/>
<gene>
    <name evidence="2" type="ORF">EFW17_18110</name>
</gene>
<dbReference type="InterPro" id="IPR015001">
    <property type="entry name" value="DUF1850"/>
</dbReference>
<keyword evidence="3" id="KW-1185">Reference proteome</keyword>
<accession>A0A3N0E4V7</accession>